<dbReference type="CDD" id="cd07035">
    <property type="entry name" value="TPP_PYR_POX_like"/>
    <property type="match status" value="1"/>
</dbReference>
<dbReference type="NCBIfam" id="NF006378">
    <property type="entry name" value="PRK08617.1"/>
    <property type="match status" value="1"/>
</dbReference>
<dbReference type="RefSeq" id="XP_018138415.1">
    <property type="nucleotide sequence ID" value="XM_018285663.1"/>
</dbReference>
<comment type="caution">
    <text evidence="7">The sequence shown here is derived from an EMBL/GenBank/DDBJ whole genome shotgun (WGS) entry which is preliminary data.</text>
</comment>
<dbReference type="PANTHER" id="PTHR18968">
    <property type="entry name" value="THIAMINE PYROPHOSPHATE ENZYMES"/>
    <property type="match status" value="1"/>
</dbReference>
<dbReference type="GeneID" id="28849657"/>
<organism evidence="7 8">
    <name type="scientific">Pochonia chlamydosporia 170</name>
    <dbReference type="NCBI Taxonomy" id="1380566"/>
    <lineage>
        <taxon>Eukaryota</taxon>
        <taxon>Fungi</taxon>
        <taxon>Dikarya</taxon>
        <taxon>Ascomycota</taxon>
        <taxon>Pezizomycotina</taxon>
        <taxon>Sordariomycetes</taxon>
        <taxon>Hypocreomycetidae</taxon>
        <taxon>Hypocreales</taxon>
        <taxon>Clavicipitaceae</taxon>
        <taxon>Pochonia</taxon>
    </lineage>
</organism>
<dbReference type="GO" id="GO:0009099">
    <property type="term" value="P:L-valine biosynthetic process"/>
    <property type="evidence" value="ECO:0007669"/>
    <property type="project" value="TreeGrafter"/>
</dbReference>
<feature type="domain" description="Thiamine pyrophosphate enzyme N-terminal TPP-binding" evidence="6">
    <location>
        <begin position="8"/>
        <end position="120"/>
    </location>
</feature>
<dbReference type="InterPro" id="IPR029035">
    <property type="entry name" value="DHS-like_NAD/FAD-binding_dom"/>
</dbReference>
<accession>A0A179F537</accession>
<dbReference type="InterPro" id="IPR029061">
    <property type="entry name" value="THDP-binding"/>
</dbReference>
<dbReference type="GO" id="GO:0030976">
    <property type="term" value="F:thiamine pyrophosphate binding"/>
    <property type="evidence" value="ECO:0007669"/>
    <property type="project" value="InterPro"/>
</dbReference>
<feature type="domain" description="Thiamine pyrophosphate enzyme central" evidence="4">
    <location>
        <begin position="194"/>
        <end position="330"/>
    </location>
</feature>
<dbReference type="PANTHER" id="PTHR18968:SF129">
    <property type="entry name" value="ACETOLACTATE SYNTHASE"/>
    <property type="match status" value="1"/>
</dbReference>
<gene>
    <name evidence="7" type="ORF">VFPPC_06669</name>
</gene>
<proteinExistence type="inferred from homology"/>
<keyword evidence="8" id="KW-1185">Reference proteome</keyword>
<dbReference type="Gene3D" id="3.40.50.1220">
    <property type="entry name" value="TPP-binding domain"/>
    <property type="match status" value="1"/>
</dbReference>
<dbReference type="OrthoDB" id="10006023at2759"/>
<dbReference type="InterPro" id="IPR011766">
    <property type="entry name" value="TPP_enzyme_TPP-bd"/>
</dbReference>
<dbReference type="STRING" id="1380566.A0A179F537"/>
<dbReference type="InterPro" id="IPR045229">
    <property type="entry name" value="TPP_enz"/>
</dbReference>
<dbReference type="GO" id="GO:0005948">
    <property type="term" value="C:acetolactate synthase complex"/>
    <property type="evidence" value="ECO:0007669"/>
    <property type="project" value="TreeGrafter"/>
</dbReference>
<dbReference type="FunFam" id="3.40.50.970:FF:000007">
    <property type="entry name" value="Acetolactate synthase"/>
    <property type="match status" value="1"/>
</dbReference>
<dbReference type="InterPro" id="IPR012000">
    <property type="entry name" value="Thiamin_PyroP_enz_cen_dom"/>
</dbReference>
<dbReference type="GO" id="GO:0034077">
    <property type="term" value="P:butanediol metabolic process"/>
    <property type="evidence" value="ECO:0007669"/>
    <property type="project" value="InterPro"/>
</dbReference>
<dbReference type="GO" id="GO:0009097">
    <property type="term" value="P:isoleucine biosynthetic process"/>
    <property type="evidence" value="ECO:0007669"/>
    <property type="project" value="TreeGrafter"/>
</dbReference>
<evidence type="ECO:0000259" key="6">
    <source>
        <dbReference type="Pfam" id="PF02776"/>
    </source>
</evidence>
<dbReference type="GO" id="GO:0000287">
    <property type="term" value="F:magnesium ion binding"/>
    <property type="evidence" value="ECO:0007669"/>
    <property type="project" value="InterPro"/>
</dbReference>
<feature type="domain" description="Thiamine pyrophosphate enzyme TPP-binding" evidence="5">
    <location>
        <begin position="392"/>
        <end position="541"/>
    </location>
</feature>
<dbReference type="SUPFAM" id="SSF52467">
    <property type="entry name" value="DHS-like NAD/FAD-binding domain"/>
    <property type="match status" value="1"/>
</dbReference>
<reference evidence="7 8" key="1">
    <citation type="journal article" date="2016" name="PLoS Pathog.">
        <title>Biosynthesis of antibiotic leucinostatins in bio-control fungus Purpureocillium lilacinum and their inhibition on phytophthora revealed by genome mining.</title>
        <authorList>
            <person name="Wang G."/>
            <person name="Liu Z."/>
            <person name="Lin R."/>
            <person name="Li E."/>
            <person name="Mao Z."/>
            <person name="Ling J."/>
            <person name="Yang Y."/>
            <person name="Yin W.B."/>
            <person name="Xie B."/>
        </authorList>
    </citation>
    <scope>NUCLEOTIDE SEQUENCE [LARGE SCALE GENOMIC DNA]</scope>
    <source>
        <strain evidence="7">170</strain>
    </source>
</reference>
<dbReference type="AlphaFoldDB" id="A0A179F537"/>
<protein>
    <submittedName>
        <fullName evidence="7">Acetolactate synthase</fullName>
    </submittedName>
</protein>
<keyword evidence="2 3" id="KW-0786">Thiamine pyrophosphate</keyword>
<evidence type="ECO:0000259" key="4">
    <source>
        <dbReference type="Pfam" id="PF00205"/>
    </source>
</evidence>
<dbReference type="Gene3D" id="3.40.50.970">
    <property type="match status" value="2"/>
</dbReference>
<dbReference type="SUPFAM" id="SSF52518">
    <property type="entry name" value="Thiamin diphosphate-binding fold (THDP-binding)"/>
    <property type="match status" value="2"/>
</dbReference>
<comment type="similarity">
    <text evidence="1 3">Belongs to the TPP enzyme family.</text>
</comment>
<dbReference type="GO" id="GO:0050660">
    <property type="term" value="F:flavin adenine dinucleotide binding"/>
    <property type="evidence" value="ECO:0007669"/>
    <property type="project" value="TreeGrafter"/>
</dbReference>
<dbReference type="InterPro" id="IPR012782">
    <property type="entry name" value="Acetolactate_synth_catblc"/>
</dbReference>
<dbReference type="NCBIfam" id="TIGR02418">
    <property type="entry name" value="acolac_catab"/>
    <property type="match status" value="1"/>
</dbReference>
<sequence>MTGNLPIANLIVQALAKAGVTHVFGVPGAKIDGIFNALRDHPAIKLIVCRHEQNAAFMAAAVGRLTGRPGICLVTSGPGTTNLVTGLATATSEGDPVVAITGTVSRTQGTRHTHQNLDVAKVLDGVCKSIVKVVIEDQVHEVLANVFRDALDFPQGATALALPVDLVNSSVGGLDHAVQRFEAPVHGPASPSAIATVSELLSSARRPVVLLGMRAADPETVAATQRLVSAFNLPVVETFQAAGAISEDLLHLFYGRIGLFRNQPGDKLLCHADLILSVGYDPYEYDAEMWNTNPQRNKLIHVDYLKSNLCANYAPTVELVGDIATTLDNLRTSLQPTQGYWADVQETLTSLRAELTSWQDAASKNSEGLVQPQQFVYLLRKLLPNDTVVTTDVGTVYIYMMRYFYTYRPRHLLCSNGQQTLGVGLPWAIAASFVQKPPCSKRVVSVSGDGGFMFTSQELATAVQNGCKITHFILNDSAYNMVEFQEEAKYGRSSGIELGGVDFVKFAEAFGATGFRVTDSKDLEDTMKAALEVDGVAIVDIAIDYSHSADLMREIIPQDYH</sequence>
<evidence type="ECO:0000259" key="5">
    <source>
        <dbReference type="Pfam" id="PF02775"/>
    </source>
</evidence>
<evidence type="ECO:0000256" key="3">
    <source>
        <dbReference type="RuleBase" id="RU362132"/>
    </source>
</evidence>
<dbReference type="GO" id="GO:0003984">
    <property type="term" value="F:acetolactate synthase activity"/>
    <property type="evidence" value="ECO:0007669"/>
    <property type="project" value="InterPro"/>
</dbReference>
<name>A0A179F537_METCM</name>
<dbReference type="Pfam" id="PF00205">
    <property type="entry name" value="TPP_enzyme_M"/>
    <property type="match status" value="1"/>
</dbReference>
<evidence type="ECO:0000256" key="2">
    <source>
        <dbReference type="ARBA" id="ARBA00023052"/>
    </source>
</evidence>
<evidence type="ECO:0000256" key="1">
    <source>
        <dbReference type="ARBA" id="ARBA00007812"/>
    </source>
</evidence>
<dbReference type="Proteomes" id="UP000078397">
    <property type="component" value="Unassembled WGS sequence"/>
</dbReference>
<dbReference type="Pfam" id="PF02775">
    <property type="entry name" value="TPP_enzyme_C"/>
    <property type="match status" value="1"/>
</dbReference>
<evidence type="ECO:0000313" key="7">
    <source>
        <dbReference type="EMBL" id="OAQ60537.1"/>
    </source>
</evidence>
<dbReference type="InterPro" id="IPR012001">
    <property type="entry name" value="Thiamin_PyroP_enz_TPP-bd_dom"/>
</dbReference>
<dbReference type="KEGG" id="pchm:VFPPC_06669"/>
<dbReference type="Pfam" id="PF02776">
    <property type="entry name" value="TPP_enzyme_N"/>
    <property type="match status" value="1"/>
</dbReference>
<evidence type="ECO:0000313" key="8">
    <source>
        <dbReference type="Proteomes" id="UP000078397"/>
    </source>
</evidence>
<dbReference type="EMBL" id="LSBJ02000008">
    <property type="protein sequence ID" value="OAQ60537.1"/>
    <property type="molecule type" value="Genomic_DNA"/>
</dbReference>